<dbReference type="Proteomes" id="UP001209318">
    <property type="component" value="Unassembled WGS sequence"/>
</dbReference>
<gene>
    <name evidence="2" type="ORF">OEV98_14035</name>
</gene>
<feature type="transmembrane region" description="Helical" evidence="1">
    <location>
        <begin position="162"/>
        <end position="180"/>
    </location>
</feature>
<name>A0AAE3IWG5_9BACI</name>
<reference evidence="2" key="1">
    <citation type="submission" date="2022-10" db="EMBL/GenBank/DDBJ databases">
        <title>Description of Fervidibacillus gen. nov. in the family Fervidibacillaceae fam. nov. with two species, Fervidibacillus albus sp. nov., and Fervidibacillus halotolerans sp. nov., isolated from tidal flat sediments.</title>
        <authorList>
            <person name="Kwon K.K."/>
            <person name="Yang S.-H."/>
        </authorList>
    </citation>
    <scope>NUCLEOTIDE SEQUENCE</scope>
    <source>
        <strain evidence="2">JCM 19140</strain>
    </source>
</reference>
<evidence type="ECO:0000313" key="2">
    <source>
        <dbReference type="EMBL" id="MCU9614659.1"/>
    </source>
</evidence>
<dbReference type="InterPro" id="IPR048147">
    <property type="entry name" value="CBO0543-like"/>
</dbReference>
<feature type="transmembrane region" description="Helical" evidence="1">
    <location>
        <begin position="43"/>
        <end position="60"/>
    </location>
</feature>
<feature type="transmembrane region" description="Helical" evidence="1">
    <location>
        <begin position="106"/>
        <end position="122"/>
    </location>
</feature>
<keyword evidence="3" id="KW-1185">Reference proteome</keyword>
<keyword evidence="1" id="KW-0472">Membrane</keyword>
<dbReference type="NCBIfam" id="NF041644">
    <property type="entry name" value="CBO0543_fam"/>
    <property type="match status" value="1"/>
</dbReference>
<organism evidence="2 3">
    <name type="scientific">Perspicuibacillus lycopersici</name>
    <dbReference type="NCBI Taxonomy" id="1325689"/>
    <lineage>
        <taxon>Bacteria</taxon>
        <taxon>Bacillati</taxon>
        <taxon>Bacillota</taxon>
        <taxon>Bacilli</taxon>
        <taxon>Bacillales</taxon>
        <taxon>Bacillaceae</taxon>
        <taxon>Perspicuibacillus</taxon>
    </lineage>
</organism>
<proteinExistence type="predicted"/>
<comment type="caution">
    <text evidence="2">The sequence shown here is derived from an EMBL/GenBank/DDBJ whole genome shotgun (WGS) entry which is preliminary data.</text>
</comment>
<keyword evidence="1" id="KW-0812">Transmembrane</keyword>
<dbReference type="AlphaFoldDB" id="A0AAE3IWG5"/>
<protein>
    <submittedName>
        <fullName evidence="2">Uncharacterized protein</fullName>
    </submittedName>
</protein>
<keyword evidence="1" id="KW-1133">Transmembrane helix</keyword>
<evidence type="ECO:0000256" key="1">
    <source>
        <dbReference type="SAM" id="Phobius"/>
    </source>
</evidence>
<accession>A0AAE3IWG5</accession>
<dbReference type="EMBL" id="JAOUSF010000005">
    <property type="protein sequence ID" value="MCU9614659.1"/>
    <property type="molecule type" value="Genomic_DNA"/>
</dbReference>
<dbReference type="RefSeq" id="WP_263073984.1">
    <property type="nucleotide sequence ID" value="NZ_JAOUSF010000005.1"/>
</dbReference>
<evidence type="ECO:0000313" key="3">
    <source>
        <dbReference type="Proteomes" id="UP001209318"/>
    </source>
</evidence>
<sequence length="189" mass="22726">MDKKTLVGEKQLERVGEIHNKVFEANKEYLNYWLHNTFLHWDFWLSFVFTVAPWVVFIIVRKKTSTHRLLYVGLFAIFLSSWFDFLGVMYGLWYYTGKVFPSMPSYMPWDFSILPVFIMLLIQFKPNMKAHWKGVFFATVGTCIGEPFFKWLGFYVTLKWNGWYSFAIYFFIYVSCHRLSRVSNFDLIE</sequence>
<feature type="transmembrane region" description="Helical" evidence="1">
    <location>
        <begin position="134"/>
        <end position="156"/>
    </location>
</feature>
<feature type="transmembrane region" description="Helical" evidence="1">
    <location>
        <begin position="69"/>
        <end position="94"/>
    </location>
</feature>